<feature type="transmembrane region" description="Helical" evidence="1">
    <location>
        <begin position="24"/>
        <end position="49"/>
    </location>
</feature>
<keyword evidence="1" id="KW-0472">Membrane</keyword>
<evidence type="ECO:0000313" key="2">
    <source>
        <dbReference type="EMBL" id="PAV84227.1"/>
    </source>
</evidence>
<protein>
    <submittedName>
        <fullName evidence="2">Uncharacterized protein</fullName>
    </submittedName>
</protein>
<sequence>MSITFGRNIEGVKCAKNQNQQPPLLKWCIIITLGIITTDITGGISYMIYYPYNSGYYYPSYGSYYPSYGYGAGYGGGSVFNLGMGSGLGIGTPIGGFGIGSFFNIGVG</sequence>
<accession>A0A2A2LDT8</accession>
<dbReference type="Proteomes" id="UP000218231">
    <property type="component" value="Unassembled WGS sequence"/>
</dbReference>
<reference evidence="2 3" key="1">
    <citation type="journal article" date="2017" name="Curr. Biol.">
        <title>Genome architecture and evolution of a unichromosomal asexual nematode.</title>
        <authorList>
            <person name="Fradin H."/>
            <person name="Zegar C."/>
            <person name="Gutwein M."/>
            <person name="Lucas J."/>
            <person name="Kovtun M."/>
            <person name="Corcoran D."/>
            <person name="Baugh L.R."/>
            <person name="Kiontke K."/>
            <person name="Gunsalus K."/>
            <person name="Fitch D.H."/>
            <person name="Piano F."/>
        </authorList>
    </citation>
    <scope>NUCLEOTIDE SEQUENCE [LARGE SCALE GENOMIC DNA]</scope>
    <source>
        <strain evidence="2">PF1309</strain>
    </source>
</reference>
<name>A0A2A2LDT8_9BILA</name>
<proteinExistence type="predicted"/>
<evidence type="ECO:0000313" key="3">
    <source>
        <dbReference type="Proteomes" id="UP000218231"/>
    </source>
</evidence>
<organism evidence="2 3">
    <name type="scientific">Diploscapter pachys</name>
    <dbReference type="NCBI Taxonomy" id="2018661"/>
    <lineage>
        <taxon>Eukaryota</taxon>
        <taxon>Metazoa</taxon>
        <taxon>Ecdysozoa</taxon>
        <taxon>Nematoda</taxon>
        <taxon>Chromadorea</taxon>
        <taxon>Rhabditida</taxon>
        <taxon>Rhabditina</taxon>
        <taxon>Rhabditomorpha</taxon>
        <taxon>Rhabditoidea</taxon>
        <taxon>Rhabditidae</taxon>
        <taxon>Diploscapter</taxon>
    </lineage>
</organism>
<keyword evidence="1" id="KW-0812">Transmembrane</keyword>
<keyword evidence="3" id="KW-1185">Reference proteome</keyword>
<gene>
    <name evidence="2" type="ORF">WR25_25503</name>
</gene>
<comment type="caution">
    <text evidence="2">The sequence shown here is derived from an EMBL/GenBank/DDBJ whole genome shotgun (WGS) entry which is preliminary data.</text>
</comment>
<keyword evidence="1" id="KW-1133">Transmembrane helix</keyword>
<evidence type="ECO:0000256" key="1">
    <source>
        <dbReference type="SAM" id="Phobius"/>
    </source>
</evidence>
<dbReference type="AlphaFoldDB" id="A0A2A2LDT8"/>
<dbReference type="EMBL" id="LIAE01006880">
    <property type="protein sequence ID" value="PAV84227.1"/>
    <property type="molecule type" value="Genomic_DNA"/>
</dbReference>